<protein>
    <submittedName>
        <fullName evidence="3">Type VII secretion system-associated protein</fullName>
    </submittedName>
</protein>
<sequence>MTNADAPGTAPGADRAPSTAQASGTPRVSATAARDAAPEAHDLRDAPEVPADLRAAAKRAPDHWLGMVDPAWSGDGPPPSWAVRGQWRSDAAGEIVQWRENEEYRPSPSAHGWPPPTDEVDEAIQLAVTGYGPAEEVTRRLAEAEVAVPVDADGRPLPAATPDGIPVIPVHTSAAQIDALGRLAYEAVPVTRLLDLLEPEQRLLVNPSGAASLLLETDALRRAVTGEQPSA</sequence>
<feature type="domain" description="SseB protein N-terminal" evidence="2">
    <location>
        <begin position="121"/>
        <end position="221"/>
    </location>
</feature>
<proteinExistence type="predicted"/>
<dbReference type="EMBL" id="JBICYV010000020">
    <property type="protein sequence ID" value="MFG3015422.1"/>
    <property type="molecule type" value="Genomic_DNA"/>
</dbReference>
<dbReference type="RefSeq" id="WP_392823079.1">
    <property type="nucleotide sequence ID" value="NZ_JBICYV010000020.1"/>
</dbReference>
<feature type="compositionally biased region" description="Basic and acidic residues" evidence="1">
    <location>
        <begin position="36"/>
        <end position="47"/>
    </location>
</feature>
<name>A0ABW7BE14_9ACTN</name>
<accession>A0ABW7BE14</accession>
<dbReference type="Pfam" id="PF07179">
    <property type="entry name" value="SseB"/>
    <property type="match status" value="1"/>
</dbReference>
<dbReference type="InterPro" id="IPR047659">
    <property type="entry name" value="T7SS_assoc"/>
</dbReference>
<evidence type="ECO:0000313" key="3">
    <source>
        <dbReference type="EMBL" id="MFG3015422.1"/>
    </source>
</evidence>
<dbReference type="InterPro" id="IPR009839">
    <property type="entry name" value="SseB_N"/>
</dbReference>
<organism evidence="3 4">
    <name type="scientific">Streptomyces cinerochromogenes</name>
    <dbReference type="NCBI Taxonomy" id="66422"/>
    <lineage>
        <taxon>Bacteria</taxon>
        <taxon>Bacillati</taxon>
        <taxon>Actinomycetota</taxon>
        <taxon>Actinomycetes</taxon>
        <taxon>Kitasatosporales</taxon>
        <taxon>Streptomycetaceae</taxon>
        <taxon>Streptomyces</taxon>
    </lineage>
</organism>
<evidence type="ECO:0000256" key="1">
    <source>
        <dbReference type="SAM" id="MobiDB-lite"/>
    </source>
</evidence>
<feature type="compositionally biased region" description="Polar residues" evidence="1">
    <location>
        <begin position="18"/>
        <end position="28"/>
    </location>
</feature>
<gene>
    <name evidence="3" type="ORF">ACGFZB_34295</name>
</gene>
<comment type="caution">
    <text evidence="3">The sequence shown here is derived from an EMBL/GenBank/DDBJ whole genome shotgun (WGS) entry which is preliminary data.</text>
</comment>
<reference evidence="3 4" key="1">
    <citation type="submission" date="2024-10" db="EMBL/GenBank/DDBJ databases">
        <title>The Natural Products Discovery Center: Release of the First 8490 Sequenced Strains for Exploring Actinobacteria Biosynthetic Diversity.</title>
        <authorList>
            <person name="Kalkreuter E."/>
            <person name="Kautsar S.A."/>
            <person name="Yang D."/>
            <person name="Bader C.D."/>
            <person name="Teijaro C.N."/>
            <person name="Fluegel L."/>
            <person name="Davis C.M."/>
            <person name="Simpson J.R."/>
            <person name="Lauterbach L."/>
            <person name="Steele A.D."/>
            <person name="Gui C."/>
            <person name="Meng S."/>
            <person name="Li G."/>
            <person name="Viehrig K."/>
            <person name="Ye F."/>
            <person name="Su P."/>
            <person name="Kiefer A.F."/>
            <person name="Nichols A."/>
            <person name="Cepeda A.J."/>
            <person name="Yan W."/>
            <person name="Fan B."/>
            <person name="Jiang Y."/>
            <person name="Adhikari A."/>
            <person name="Zheng C.-J."/>
            <person name="Schuster L."/>
            <person name="Cowan T.M."/>
            <person name="Smanski M.J."/>
            <person name="Chevrette M.G."/>
            <person name="De Carvalho L.P.S."/>
            <person name="Shen B."/>
        </authorList>
    </citation>
    <scope>NUCLEOTIDE SEQUENCE [LARGE SCALE GENOMIC DNA]</scope>
    <source>
        <strain evidence="3 4">NPDC048320</strain>
    </source>
</reference>
<dbReference type="Proteomes" id="UP001604267">
    <property type="component" value="Unassembled WGS sequence"/>
</dbReference>
<evidence type="ECO:0000259" key="2">
    <source>
        <dbReference type="Pfam" id="PF07179"/>
    </source>
</evidence>
<evidence type="ECO:0000313" key="4">
    <source>
        <dbReference type="Proteomes" id="UP001604267"/>
    </source>
</evidence>
<dbReference type="NCBIfam" id="NF033532">
    <property type="entry name" value="lone7para_assoc"/>
    <property type="match status" value="1"/>
</dbReference>
<feature type="region of interest" description="Disordered" evidence="1">
    <location>
        <begin position="1"/>
        <end position="57"/>
    </location>
</feature>
<keyword evidence="4" id="KW-1185">Reference proteome</keyword>